<dbReference type="GO" id="GO:0003677">
    <property type="term" value="F:DNA binding"/>
    <property type="evidence" value="ECO:0007669"/>
    <property type="project" value="UniProtKB-KW"/>
</dbReference>
<dbReference type="SUPFAM" id="SSF64288">
    <property type="entry name" value="Chorismate lyase-like"/>
    <property type="match status" value="1"/>
</dbReference>
<comment type="caution">
    <text evidence="5">The sequence shown here is derived from an EMBL/GenBank/DDBJ whole genome shotgun (WGS) entry which is preliminary data.</text>
</comment>
<dbReference type="InterPro" id="IPR000524">
    <property type="entry name" value="Tscrpt_reg_HTH_GntR"/>
</dbReference>
<dbReference type="SUPFAM" id="SSF46785">
    <property type="entry name" value="Winged helix' DNA-binding domain"/>
    <property type="match status" value="1"/>
</dbReference>
<dbReference type="InterPro" id="IPR036388">
    <property type="entry name" value="WH-like_DNA-bd_sf"/>
</dbReference>
<proteinExistence type="predicted"/>
<keyword evidence="3" id="KW-0804">Transcription</keyword>
<dbReference type="AlphaFoldDB" id="A0A7W5FI35"/>
<dbReference type="PROSITE" id="PS50949">
    <property type="entry name" value="HTH_GNTR"/>
    <property type="match status" value="1"/>
</dbReference>
<feature type="domain" description="HTH gntR-type" evidence="4">
    <location>
        <begin position="2"/>
        <end position="70"/>
    </location>
</feature>
<dbReference type="GO" id="GO:0045892">
    <property type="term" value="P:negative regulation of DNA-templated transcription"/>
    <property type="evidence" value="ECO:0007669"/>
    <property type="project" value="TreeGrafter"/>
</dbReference>
<reference evidence="5 6" key="1">
    <citation type="submission" date="2020-08" db="EMBL/GenBank/DDBJ databases">
        <title>Genomic Encyclopedia of Type Strains, Phase III (KMG-III): the genomes of soil and plant-associated and newly described type strains.</title>
        <authorList>
            <person name="Whitman W."/>
        </authorList>
    </citation>
    <scope>NUCLEOTIDE SEQUENCE [LARGE SCALE GENOMIC DNA]</scope>
    <source>
        <strain evidence="5 6">CECT 3287</strain>
    </source>
</reference>
<evidence type="ECO:0000256" key="3">
    <source>
        <dbReference type="ARBA" id="ARBA00023163"/>
    </source>
</evidence>
<dbReference type="Gene3D" id="3.40.1410.10">
    <property type="entry name" value="Chorismate lyase-like"/>
    <property type="match status" value="1"/>
</dbReference>
<gene>
    <name evidence="5" type="ORF">FHR83_006808</name>
</gene>
<dbReference type="Proteomes" id="UP000590749">
    <property type="component" value="Unassembled WGS sequence"/>
</dbReference>
<dbReference type="PANTHER" id="PTHR44846">
    <property type="entry name" value="MANNOSYL-D-GLYCERATE TRANSPORT/METABOLISM SYSTEM REPRESSOR MNGR-RELATED"/>
    <property type="match status" value="1"/>
</dbReference>
<dbReference type="Pfam" id="PF00392">
    <property type="entry name" value="GntR"/>
    <property type="match status" value="1"/>
</dbReference>
<evidence type="ECO:0000313" key="5">
    <source>
        <dbReference type="EMBL" id="MBB3099102.1"/>
    </source>
</evidence>
<dbReference type="PANTHER" id="PTHR44846:SF17">
    <property type="entry name" value="GNTR-FAMILY TRANSCRIPTIONAL REGULATOR"/>
    <property type="match status" value="1"/>
</dbReference>
<dbReference type="SMART" id="SM00866">
    <property type="entry name" value="UTRA"/>
    <property type="match status" value="1"/>
</dbReference>
<accession>A0A7W5FI35</accession>
<evidence type="ECO:0000259" key="4">
    <source>
        <dbReference type="PROSITE" id="PS50949"/>
    </source>
</evidence>
<evidence type="ECO:0000256" key="1">
    <source>
        <dbReference type="ARBA" id="ARBA00023015"/>
    </source>
</evidence>
<keyword evidence="1" id="KW-0805">Transcription regulation</keyword>
<dbReference type="GO" id="GO:0003700">
    <property type="term" value="F:DNA-binding transcription factor activity"/>
    <property type="evidence" value="ECO:0007669"/>
    <property type="project" value="InterPro"/>
</dbReference>
<evidence type="ECO:0000313" key="6">
    <source>
        <dbReference type="Proteomes" id="UP000590749"/>
    </source>
</evidence>
<sequence length="241" mass="26242">MTMTADGLAALYRERIHAEQLKPGDRLPSLAELQQLHGVGAGAAGRAIGKLRSEGLIESQHGRGNFVKAPPPKVNVTDNWADAVQRGTDPDRIATVLRVAKVLPPPPVQEILGVAADEQVVERHARVDFRGAPGHLEWTYYPADLAFGTDILLHDVGEGGVYERLAERGARVDRFVEEIVARLPSPAEAELLAVRQEVPVLEVTRTTWAGRRAVEAGRAILNAELYQVTHETVLRKKAAKG</sequence>
<dbReference type="RefSeq" id="WP_183225177.1">
    <property type="nucleotide sequence ID" value="NZ_BMPW01000020.1"/>
</dbReference>
<organism evidence="5 6">
    <name type="scientific">Actinoplanes campanulatus</name>
    <dbReference type="NCBI Taxonomy" id="113559"/>
    <lineage>
        <taxon>Bacteria</taxon>
        <taxon>Bacillati</taxon>
        <taxon>Actinomycetota</taxon>
        <taxon>Actinomycetes</taxon>
        <taxon>Micromonosporales</taxon>
        <taxon>Micromonosporaceae</taxon>
        <taxon>Actinoplanes</taxon>
    </lineage>
</organism>
<dbReference type="InterPro" id="IPR011663">
    <property type="entry name" value="UTRA"/>
</dbReference>
<evidence type="ECO:0000256" key="2">
    <source>
        <dbReference type="ARBA" id="ARBA00023125"/>
    </source>
</evidence>
<dbReference type="Gene3D" id="1.10.10.10">
    <property type="entry name" value="Winged helix-like DNA-binding domain superfamily/Winged helix DNA-binding domain"/>
    <property type="match status" value="1"/>
</dbReference>
<protein>
    <submittedName>
        <fullName evidence="5">GntR family transcriptional regulator</fullName>
    </submittedName>
</protein>
<dbReference type="InterPro" id="IPR028978">
    <property type="entry name" value="Chorismate_lyase_/UTRA_dom_sf"/>
</dbReference>
<dbReference type="EMBL" id="JACHXF010000017">
    <property type="protein sequence ID" value="MBB3099102.1"/>
    <property type="molecule type" value="Genomic_DNA"/>
</dbReference>
<dbReference type="Pfam" id="PF07702">
    <property type="entry name" value="UTRA"/>
    <property type="match status" value="1"/>
</dbReference>
<dbReference type="InterPro" id="IPR050679">
    <property type="entry name" value="Bact_HTH_transcr_reg"/>
</dbReference>
<name>A0A7W5FI35_9ACTN</name>
<dbReference type="SMART" id="SM00345">
    <property type="entry name" value="HTH_GNTR"/>
    <property type="match status" value="1"/>
</dbReference>
<dbReference type="InterPro" id="IPR036390">
    <property type="entry name" value="WH_DNA-bd_sf"/>
</dbReference>
<keyword evidence="6" id="KW-1185">Reference proteome</keyword>
<keyword evidence="2" id="KW-0238">DNA-binding</keyword>